<keyword evidence="1" id="KW-0472">Membrane</keyword>
<feature type="transmembrane region" description="Helical" evidence="1">
    <location>
        <begin position="60"/>
        <end position="79"/>
    </location>
</feature>
<dbReference type="Pfam" id="PF01757">
    <property type="entry name" value="Acyl_transf_3"/>
    <property type="match status" value="1"/>
</dbReference>
<feature type="transmembrane region" description="Helical" evidence="1">
    <location>
        <begin position="91"/>
        <end position="109"/>
    </location>
</feature>
<feature type="transmembrane region" description="Helical" evidence="1">
    <location>
        <begin position="152"/>
        <end position="173"/>
    </location>
</feature>
<feature type="transmembrane region" description="Helical" evidence="1">
    <location>
        <begin position="316"/>
        <end position="338"/>
    </location>
</feature>
<keyword evidence="1" id="KW-0812">Transmembrane</keyword>
<feature type="transmembrane region" description="Helical" evidence="1">
    <location>
        <begin position="287"/>
        <end position="304"/>
    </location>
</feature>
<dbReference type="InterPro" id="IPR050623">
    <property type="entry name" value="Glucan_succinyl_AcylTrfase"/>
</dbReference>
<dbReference type="InterPro" id="IPR002656">
    <property type="entry name" value="Acyl_transf_3_dom"/>
</dbReference>
<dbReference type="Proteomes" id="UP000503096">
    <property type="component" value="Chromosome"/>
</dbReference>
<dbReference type="InParanoid" id="A0A6M4H2M7"/>
<protein>
    <submittedName>
        <fullName evidence="3">Glucans biosynthesis protein C</fullName>
        <ecNumber evidence="3">2.1.-.-</ecNumber>
    </submittedName>
</protein>
<dbReference type="PANTHER" id="PTHR36927">
    <property type="entry name" value="BLR4337 PROTEIN"/>
    <property type="match status" value="1"/>
</dbReference>
<reference evidence="3 4" key="1">
    <citation type="submission" date="2020-04" db="EMBL/GenBank/DDBJ databases">
        <title>Usitatibacter rugosus gen. nov., sp. nov. and Usitatibacter palustris sp. nov., novel members of Usitatibacteraceae fam. nov. within the order Nitrosomonadales isolated from soil.</title>
        <authorList>
            <person name="Huber K.J."/>
            <person name="Neumann-Schaal M."/>
            <person name="Geppert A."/>
            <person name="Luckner M."/>
            <person name="Wanner G."/>
            <person name="Overmann J."/>
        </authorList>
    </citation>
    <scope>NUCLEOTIDE SEQUENCE [LARGE SCALE GENOMIC DNA]</scope>
    <source>
        <strain evidence="3 4">Swamp67</strain>
    </source>
</reference>
<feature type="transmembrane region" description="Helical" evidence="1">
    <location>
        <begin position="219"/>
        <end position="236"/>
    </location>
</feature>
<evidence type="ECO:0000313" key="4">
    <source>
        <dbReference type="Proteomes" id="UP000503096"/>
    </source>
</evidence>
<evidence type="ECO:0000256" key="1">
    <source>
        <dbReference type="SAM" id="Phobius"/>
    </source>
</evidence>
<accession>A0A6M4H2M7</accession>
<evidence type="ECO:0000259" key="2">
    <source>
        <dbReference type="Pfam" id="PF01757"/>
    </source>
</evidence>
<dbReference type="GO" id="GO:0016747">
    <property type="term" value="F:acyltransferase activity, transferring groups other than amino-acyl groups"/>
    <property type="evidence" value="ECO:0007669"/>
    <property type="project" value="InterPro"/>
</dbReference>
<evidence type="ECO:0000313" key="3">
    <source>
        <dbReference type="EMBL" id="QJR13766.1"/>
    </source>
</evidence>
<dbReference type="RefSeq" id="WP_171160509.1">
    <property type="nucleotide sequence ID" value="NZ_CP053073.1"/>
</dbReference>
<name>A0A6M4H2M7_9PROT</name>
<gene>
    <name evidence="3" type="primary">mdoC</name>
    <name evidence="3" type="ORF">DSM104440_00556</name>
</gene>
<dbReference type="AlphaFoldDB" id="A0A6M4H2M7"/>
<dbReference type="EMBL" id="CP053073">
    <property type="protein sequence ID" value="QJR13766.1"/>
    <property type="molecule type" value="Genomic_DNA"/>
</dbReference>
<feature type="transmembrane region" description="Helical" evidence="1">
    <location>
        <begin position="185"/>
        <end position="207"/>
    </location>
</feature>
<organism evidence="3 4">
    <name type="scientific">Usitatibacter palustris</name>
    <dbReference type="NCBI Taxonomy" id="2732487"/>
    <lineage>
        <taxon>Bacteria</taxon>
        <taxon>Pseudomonadati</taxon>
        <taxon>Pseudomonadota</taxon>
        <taxon>Betaproteobacteria</taxon>
        <taxon>Nitrosomonadales</taxon>
        <taxon>Usitatibacteraceae</taxon>
        <taxon>Usitatibacter</taxon>
    </lineage>
</organism>
<dbReference type="EC" id="2.1.-.-" evidence="3"/>
<dbReference type="KEGG" id="upl:DSM104440_00556"/>
<feature type="transmembrane region" description="Helical" evidence="1">
    <location>
        <begin position="248"/>
        <end position="267"/>
    </location>
</feature>
<keyword evidence="4" id="KW-1185">Reference proteome</keyword>
<sequence length="397" mass="45560">MSPDTGARRIDLDWIRIVAFLLLILYHVGMYYVSWDWHVKSPAASSTIEPLMFLTNPWRLALLFLVSGVATAYMLGKLAPGPLARSRSWRLLVPLVFGIVVIVPPQSYWEVVEKGGYSLDYLEFWGRYLRADQTFCRGKDCLIVPTWNHLWFVIYLWFYTMVIAGIVSLAPSWRERWEMRLEGALTGWKLIVVPWLLLAIVRMALVGRFGSTHAFVDDWYNHAQYFLVFSIGFLAARSDSIWAGMERLRWIALLLAFATWGLLVWYFQLRSGPAVPDSGLRMAQRVVYGLNEWVWIVAICGFARRWIKRDSPARRYLTDAIFPFYIVHQTAIILFAIWLRPLAIPPLAEGLLLIALTAVVCVATYEIVKRVRWLRPLFGLRQRRATSAASGGIATPG</sequence>
<proteinExistence type="predicted"/>
<feature type="transmembrane region" description="Helical" evidence="1">
    <location>
        <begin position="350"/>
        <end position="368"/>
    </location>
</feature>
<keyword evidence="3" id="KW-0808">Transferase</keyword>
<dbReference type="PANTHER" id="PTHR36927:SF3">
    <property type="entry name" value="GLUCANS BIOSYNTHESIS PROTEIN C"/>
    <property type="match status" value="1"/>
</dbReference>
<keyword evidence="1" id="KW-1133">Transmembrane helix</keyword>
<feature type="domain" description="Acyltransferase 3" evidence="2">
    <location>
        <begin position="11"/>
        <end position="365"/>
    </location>
</feature>
<feature type="transmembrane region" description="Helical" evidence="1">
    <location>
        <begin position="12"/>
        <end position="33"/>
    </location>
</feature>